<evidence type="ECO:0000313" key="1">
    <source>
        <dbReference type="EMBL" id="MYL15521.1"/>
    </source>
</evidence>
<evidence type="ECO:0000313" key="4">
    <source>
        <dbReference type="Proteomes" id="UP000460194"/>
    </source>
</evidence>
<protein>
    <submittedName>
        <fullName evidence="1">DUF393 domain-containing protein</fullName>
    </submittedName>
</protein>
<dbReference type="InterPro" id="IPR052927">
    <property type="entry name" value="DCC_oxidoreductase"/>
</dbReference>
<dbReference type="EMBL" id="WMEO01000002">
    <property type="protein sequence ID" value="MYL15521.1"/>
    <property type="molecule type" value="Genomic_DNA"/>
</dbReference>
<dbReference type="PANTHER" id="PTHR33639">
    <property type="entry name" value="THIOL-DISULFIDE OXIDOREDUCTASE DCC"/>
    <property type="match status" value="1"/>
</dbReference>
<name>A0A6B1I9U1_9EURY</name>
<proteinExistence type="predicted"/>
<evidence type="ECO:0000313" key="3">
    <source>
        <dbReference type="Proteomes" id="UP000452321"/>
    </source>
</evidence>
<dbReference type="PANTHER" id="PTHR33639:SF2">
    <property type="entry name" value="DUF393 DOMAIN-CONTAINING PROTEIN"/>
    <property type="match status" value="1"/>
</dbReference>
<organism evidence="1 4">
    <name type="scientific">Halorubrum distributum</name>
    <dbReference type="NCBI Taxonomy" id="29283"/>
    <lineage>
        <taxon>Archaea</taxon>
        <taxon>Methanobacteriati</taxon>
        <taxon>Methanobacteriota</taxon>
        <taxon>Stenosarchaea group</taxon>
        <taxon>Halobacteria</taxon>
        <taxon>Halobacteriales</taxon>
        <taxon>Haloferacaceae</taxon>
        <taxon>Halorubrum</taxon>
        <taxon>Halorubrum distributum group</taxon>
    </lineage>
</organism>
<dbReference type="AlphaFoldDB" id="A0A6B1I9U1"/>
<dbReference type="GO" id="GO:0015035">
    <property type="term" value="F:protein-disulfide reductase activity"/>
    <property type="evidence" value="ECO:0007669"/>
    <property type="project" value="InterPro"/>
</dbReference>
<dbReference type="EMBL" id="WMFC01000002">
    <property type="protein sequence ID" value="MYL66477.1"/>
    <property type="molecule type" value="Genomic_DNA"/>
</dbReference>
<dbReference type="InterPro" id="IPR007263">
    <property type="entry name" value="DCC1-like"/>
</dbReference>
<gene>
    <name evidence="2" type="ORF">GLW30_01850</name>
    <name evidence="1" type="ORF">GLW36_02525</name>
</gene>
<accession>A0A6B1I9U1</accession>
<dbReference type="RefSeq" id="WP_004595362.1">
    <property type="nucleotide sequence ID" value="NZ_JAWMCG010000002.1"/>
</dbReference>
<dbReference type="Proteomes" id="UP000452321">
    <property type="component" value="Unassembled WGS sequence"/>
</dbReference>
<dbReference type="Pfam" id="PF04134">
    <property type="entry name" value="DCC1-like"/>
    <property type="match status" value="1"/>
</dbReference>
<comment type="caution">
    <text evidence="1">The sequence shown here is derived from an EMBL/GenBank/DDBJ whole genome shotgun (WGS) entry which is preliminary data.</text>
</comment>
<sequence>MDEDIPEDAAIVLFDGVCNLCNGFVQYIFPRDPEGKYRFASLQSDVGQALLAEHDLATEELDSIVLIEGGESYVKSSAIIRIATGLGGRYRLLSPFRYVPEAVRDRVYDFVADNRYRWFGKKDRCMMPSGDVESRFIE</sequence>
<dbReference type="Proteomes" id="UP000460194">
    <property type="component" value="Unassembled WGS sequence"/>
</dbReference>
<evidence type="ECO:0000313" key="2">
    <source>
        <dbReference type="EMBL" id="MYL66477.1"/>
    </source>
</evidence>
<reference evidence="3 4" key="1">
    <citation type="submission" date="2019-11" db="EMBL/GenBank/DDBJ databases">
        <title>Genome sequences of 17 halophilic strains isolated from different environments.</title>
        <authorList>
            <person name="Furrow R.E."/>
        </authorList>
    </citation>
    <scope>NUCLEOTIDE SEQUENCE [LARGE SCALE GENOMIC DNA]</scope>
    <source>
        <strain evidence="2 3">22502_06_Cabo</strain>
        <strain evidence="1 4">22517_05_Cabo</strain>
    </source>
</reference>